<evidence type="ECO:0008006" key="13">
    <source>
        <dbReference type="Google" id="ProtNLM"/>
    </source>
</evidence>
<evidence type="ECO:0000256" key="7">
    <source>
        <dbReference type="ARBA" id="ARBA00023098"/>
    </source>
</evidence>
<dbReference type="Pfam" id="PF01151">
    <property type="entry name" value="ELO"/>
    <property type="match status" value="1"/>
</dbReference>
<sequence>MSREGRPFTSLQSVILTTGPFVFLWSTLTGYVSRHGAFRIARPLTRLNSQIYSLYSLAVAYLILNDVLHFQEYGGVKSSDLAYIYHLSKFYEYIDVFNLVASGITVGPHMAFHHLTTPFLTYFRVLNASDWQLFAFLNCFHHFWMYAYFGGVSFFRPILPVTGWLQLIAGIGFDVYWLAINGRDAPESRNRAISVLLLTRYAMLFYDELKTGSQQKSTKPEKKG</sequence>
<evidence type="ECO:0000256" key="3">
    <source>
        <dbReference type="ARBA" id="ARBA00022679"/>
    </source>
</evidence>
<dbReference type="EMBL" id="KN847476">
    <property type="protein sequence ID" value="KIX07862.1"/>
    <property type="molecule type" value="Genomic_DNA"/>
</dbReference>
<feature type="transmembrane region" description="Helical" evidence="10">
    <location>
        <begin position="90"/>
        <end position="111"/>
    </location>
</feature>
<evidence type="ECO:0000313" key="12">
    <source>
        <dbReference type="Proteomes" id="UP000053617"/>
    </source>
</evidence>
<evidence type="ECO:0000256" key="10">
    <source>
        <dbReference type="SAM" id="Phobius"/>
    </source>
</evidence>
<dbReference type="GeneID" id="25290587"/>
<dbReference type="GO" id="GO:0009922">
    <property type="term" value="F:fatty acid elongase activity"/>
    <property type="evidence" value="ECO:0007669"/>
    <property type="project" value="InterPro"/>
</dbReference>
<evidence type="ECO:0000256" key="2">
    <source>
        <dbReference type="ARBA" id="ARBA00022516"/>
    </source>
</evidence>
<keyword evidence="8 10" id="KW-0472">Membrane</keyword>
<dbReference type="AlphaFoldDB" id="A0A0D2FZX0"/>
<evidence type="ECO:0000256" key="6">
    <source>
        <dbReference type="ARBA" id="ARBA00022989"/>
    </source>
</evidence>
<evidence type="ECO:0000313" key="11">
    <source>
        <dbReference type="EMBL" id="KIX07862.1"/>
    </source>
</evidence>
<dbReference type="HOGENOM" id="CLU_092108_0_0_1"/>
<keyword evidence="3" id="KW-0808">Transferase</keyword>
<keyword evidence="2" id="KW-0444">Lipid biosynthesis</keyword>
<dbReference type="InterPro" id="IPR002076">
    <property type="entry name" value="ELO_fam"/>
</dbReference>
<keyword evidence="9" id="KW-0275">Fatty acid biosynthesis</keyword>
<keyword evidence="7" id="KW-0443">Lipid metabolism</keyword>
<evidence type="ECO:0000256" key="1">
    <source>
        <dbReference type="ARBA" id="ARBA00004141"/>
    </source>
</evidence>
<keyword evidence="4 10" id="KW-0812">Transmembrane</keyword>
<feature type="transmembrane region" description="Helical" evidence="10">
    <location>
        <begin position="12"/>
        <end position="32"/>
    </location>
</feature>
<organism evidence="11 12">
    <name type="scientific">Rhinocladiella mackenziei CBS 650.93</name>
    <dbReference type="NCBI Taxonomy" id="1442369"/>
    <lineage>
        <taxon>Eukaryota</taxon>
        <taxon>Fungi</taxon>
        <taxon>Dikarya</taxon>
        <taxon>Ascomycota</taxon>
        <taxon>Pezizomycotina</taxon>
        <taxon>Eurotiomycetes</taxon>
        <taxon>Chaetothyriomycetidae</taxon>
        <taxon>Chaetothyriales</taxon>
        <taxon>Herpotrichiellaceae</taxon>
        <taxon>Rhinocladiella</taxon>
    </lineage>
</organism>
<name>A0A0D2FZX0_9EURO</name>
<feature type="transmembrane region" description="Helical" evidence="10">
    <location>
        <begin position="52"/>
        <end position="70"/>
    </location>
</feature>
<dbReference type="RefSeq" id="XP_013274998.1">
    <property type="nucleotide sequence ID" value="XM_013419544.1"/>
</dbReference>
<keyword evidence="12" id="KW-1185">Reference proteome</keyword>
<comment type="subcellular location">
    <subcellularLocation>
        <location evidence="1">Membrane</location>
        <topology evidence="1">Multi-pass membrane protein</topology>
    </subcellularLocation>
</comment>
<reference evidence="11 12" key="1">
    <citation type="submission" date="2015-01" db="EMBL/GenBank/DDBJ databases">
        <title>The Genome Sequence of Rhinocladiella mackenzie CBS 650.93.</title>
        <authorList>
            <consortium name="The Broad Institute Genomics Platform"/>
            <person name="Cuomo C."/>
            <person name="de Hoog S."/>
            <person name="Gorbushina A."/>
            <person name="Stielow B."/>
            <person name="Teixiera M."/>
            <person name="Abouelleil A."/>
            <person name="Chapman S.B."/>
            <person name="Priest M."/>
            <person name="Young S.K."/>
            <person name="Wortman J."/>
            <person name="Nusbaum C."/>
            <person name="Birren B."/>
        </authorList>
    </citation>
    <scope>NUCLEOTIDE SEQUENCE [LARGE SCALE GENOMIC DNA]</scope>
    <source>
        <strain evidence="11 12">CBS 650.93</strain>
    </source>
</reference>
<evidence type="ECO:0000256" key="4">
    <source>
        <dbReference type="ARBA" id="ARBA00022692"/>
    </source>
</evidence>
<gene>
    <name evidence="11" type="ORF">Z518_02516</name>
</gene>
<dbReference type="OrthoDB" id="434092at2759"/>
<dbReference type="GO" id="GO:0006633">
    <property type="term" value="P:fatty acid biosynthetic process"/>
    <property type="evidence" value="ECO:0007669"/>
    <property type="project" value="UniProtKB-KW"/>
</dbReference>
<feature type="transmembrane region" description="Helical" evidence="10">
    <location>
        <begin position="161"/>
        <end position="180"/>
    </location>
</feature>
<protein>
    <recommendedName>
        <fullName evidence="13">Very-long-chain 3-oxoacyl-CoA synthase</fullName>
    </recommendedName>
</protein>
<accession>A0A0D2FZX0</accession>
<keyword evidence="6 10" id="KW-1133">Transmembrane helix</keyword>
<evidence type="ECO:0000256" key="8">
    <source>
        <dbReference type="ARBA" id="ARBA00023136"/>
    </source>
</evidence>
<evidence type="ECO:0000256" key="9">
    <source>
        <dbReference type="ARBA" id="ARBA00023160"/>
    </source>
</evidence>
<evidence type="ECO:0000256" key="5">
    <source>
        <dbReference type="ARBA" id="ARBA00022832"/>
    </source>
</evidence>
<dbReference type="GO" id="GO:0016020">
    <property type="term" value="C:membrane"/>
    <property type="evidence" value="ECO:0007669"/>
    <property type="project" value="UniProtKB-SubCell"/>
</dbReference>
<dbReference type="VEuPathDB" id="FungiDB:Z518_02516"/>
<keyword evidence="5" id="KW-0276">Fatty acid metabolism</keyword>
<feature type="transmembrane region" description="Helical" evidence="10">
    <location>
        <begin position="131"/>
        <end position="149"/>
    </location>
</feature>
<dbReference type="Proteomes" id="UP000053617">
    <property type="component" value="Unassembled WGS sequence"/>
</dbReference>
<proteinExistence type="predicted"/>